<dbReference type="Pfam" id="PF08984">
    <property type="entry name" value="DUF1858"/>
    <property type="match status" value="1"/>
</dbReference>
<organism evidence="2 3">
    <name type="scientific">Thiospirochaeta perfilievii</name>
    <dbReference type="NCBI Taxonomy" id="252967"/>
    <lineage>
        <taxon>Bacteria</taxon>
        <taxon>Pseudomonadati</taxon>
        <taxon>Spirochaetota</taxon>
        <taxon>Spirochaetia</taxon>
        <taxon>Spirochaetales</taxon>
        <taxon>Spirochaetaceae</taxon>
        <taxon>Thiospirochaeta</taxon>
    </lineage>
</organism>
<dbReference type="InterPro" id="IPR015077">
    <property type="entry name" value="DUF1858"/>
</dbReference>
<dbReference type="AlphaFoldDB" id="A0A5C1QB54"/>
<evidence type="ECO:0000313" key="2">
    <source>
        <dbReference type="EMBL" id="QEN05353.1"/>
    </source>
</evidence>
<feature type="domain" description="DUF1858" evidence="1">
    <location>
        <begin position="7"/>
        <end position="61"/>
    </location>
</feature>
<evidence type="ECO:0000259" key="1">
    <source>
        <dbReference type="Pfam" id="PF08984"/>
    </source>
</evidence>
<gene>
    <name evidence="2" type="ORF">EW093_11740</name>
</gene>
<accession>A0A5C1QB54</accession>
<protein>
    <submittedName>
        <fullName evidence="2">DUF1858 domain-containing protein</fullName>
    </submittedName>
</protein>
<dbReference type="Gene3D" id="1.10.3910.10">
    <property type="entry name" value="SP0561-like"/>
    <property type="match status" value="1"/>
</dbReference>
<dbReference type="Proteomes" id="UP000323824">
    <property type="component" value="Chromosome"/>
</dbReference>
<name>A0A5C1QB54_9SPIO</name>
<proteinExistence type="predicted"/>
<reference evidence="2 3" key="1">
    <citation type="submission" date="2019-02" db="EMBL/GenBank/DDBJ databases">
        <authorList>
            <person name="Fomenkov A."/>
            <person name="Dubinina G."/>
            <person name="Grabovich M."/>
            <person name="Vincze T."/>
            <person name="Roberts R.J."/>
        </authorList>
    </citation>
    <scope>NUCLEOTIDE SEQUENCE [LARGE SCALE GENOMIC DNA]</scope>
    <source>
        <strain evidence="2 3">P</strain>
    </source>
</reference>
<dbReference type="EMBL" id="CP035807">
    <property type="protein sequence ID" value="QEN05353.1"/>
    <property type="molecule type" value="Genomic_DNA"/>
</dbReference>
<dbReference type="RefSeq" id="WP_149568591.1">
    <property type="nucleotide sequence ID" value="NZ_CP035807.1"/>
</dbReference>
<reference evidence="2 3" key="2">
    <citation type="submission" date="2019-09" db="EMBL/GenBank/DDBJ databases">
        <title>Complete Genome Sequence and Methylome Analysis of free living Spirochaetas.</title>
        <authorList>
            <person name="Leshcheva N."/>
            <person name="Mikheeva N."/>
        </authorList>
    </citation>
    <scope>NUCLEOTIDE SEQUENCE [LARGE SCALE GENOMIC DNA]</scope>
    <source>
        <strain evidence="2 3">P</strain>
    </source>
</reference>
<dbReference type="InterPro" id="IPR038062">
    <property type="entry name" value="ScdA-like_N_sf"/>
</dbReference>
<sequence length="168" mass="18972">MNSEIEIKLTDTLFTITQRYPETIDLFVANGFPQMETASKRETMGSVITLDMAMKSKNKNSKLFLQLLKEVINQKKDMADEGEGINDFSNSCDIAGVLPCPVKIPLLDGFKTFSKEYYKQHGNGINYRLKSASGGSLGLKMRYGMLKMKQKSPTYLYLQDLNSFLIKS</sequence>
<dbReference type="KEGG" id="sper:EW093_11740"/>
<evidence type="ECO:0000313" key="3">
    <source>
        <dbReference type="Proteomes" id="UP000323824"/>
    </source>
</evidence>
<keyword evidence="3" id="KW-1185">Reference proteome</keyword>
<dbReference type="SUPFAM" id="SSF140683">
    <property type="entry name" value="SP0561-like"/>
    <property type="match status" value="1"/>
</dbReference>